<keyword evidence="1" id="KW-0472">Membrane</keyword>
<dbReference type="AlphaFoldDB" id="I1PCN8"/>
<sequence>MAMAQVADTVALHPWLLDLLPLLIVLLISTHVLVLVHTSPSRESSRPPIGSSVLVPCPSGAPSVQGQALRELLHLERNQGKLSEYKTRMVRLKPKVPKLMFGNIDKG</sequence>
<reference evidence="2 3" key="2">
    <citation type="submission" date="2018-04" db="EMBL/GenBank/DDBJ databases">
        <title>OglaRS2 (Oryza glaberrima Reference Sequence Version 2).</title>
        <authorList>
            <person name="Zhang J."/>
            <person name="Kudrna D."/>
            <person name="Lee S."/>
            <person name="Talag J."/>
            <person name="Rajasekar S."/>
            <person name="Wing R.A."/>
        </authorList>
    </citation>
    <scope>NUCLEOTIDE SEQUENCE [LARGE SCALE GENOMIC DNA]</scope>
    <source>
        <strain evidence="2 3">cv. IRGC 96717</strain>
    </source>
</reference>
<evidence type="ECO:0000313" key="3">
    <source>
        <dbReference type="Proteomes" id="UP000007306"/>
    </source>
</evidence>
<reference evidence="2" key="1">
    <citation type="submission" date="2015-06" db="UniProtKB">
        <authorList>
            <consortium name="EnsemblPlants"/>
        </authorList>
    </citation>
    <scope>IDENTIFICATION</scope>
</reference>
<proteinExistence type="predicted"/>
<protein>
    <submittedName>
        <fullName evidence="2">Uncharacterized protein</fullName>
    </submittedName>
</protein>
<dbReference type="PANTHER" id="PTHR35755:SF3">
    <property type="entry name" value="EXPRESSED PROTEIN"/>
    <property type="match status" value="1"/>
</dbReference>
<accession>I1PCN8</accession>
<dbReference type="HOGENOM" id="CLU_2390013_0_0_1"/>
<keyword evidence="3" id="KW-1185">Reference proteome</keyword>
<dbReference type="Proteomes" id="UP000007306">
    <property type="component" value="Chromosome 3"/>
</dbReference>
<name>I1PCN8_ORYGL</name>
<evidence type="ECO:0000313" key="2">
    <source>
        <dbReference type="EnsemblPlants" id="ORGLA03G0213400.1"/>
    </source>
</evidence>
<dbReference type="Gramene" id="ORGLA03G0213400.1">
    <property type="protein sequence ID" value="ORGLA03G0213400.1"/>
    <property type="gene ID" value="ORGLA03G0213400"/>
</dbReference>
<dbReference type="EnsemblPlants" id="ORGLA03G0213400.1">
    <property type="protein sequence ID" value="ORGLA03G0213400.1"/>
    <property type="gene ID" value="ORGLA03G0213400"/>
</dbReference>
<organism evidence="2 3">
    <name type="scientific">Oryza glaberrima</name>
    <name type="common">African rice</name>
    <dbReference type="NCBI Taxonomy" id="4538"/>
    <lineage>
        <taxon>Eukaryota</taxon>
        <taxon>Viridiplantae</taxon>
        <taxon>Streptophyta</taxon>
        <taxon>Embryophyta</taxon>
        <taxon>Tracheophyta</taxon>
        <taxon>Spermatophyta</taxon>
        <taxon>Magnoliopsida</taxon>
        <taxon>Liliopsida</taxon>
        <taxon>Poales</taxon>
        <taxon>Poaceae</taxon>
        <taxon>BOP clade</taxon>
        <taxon>Oryzoideae</taxon>
        <taxon>Oryzeae</taxon>
        <taxon>Oryzinae</taxon>
        <taxon>Oryza</taxon>
    </lineage>
</organism>
<dbReference type="OMA" id="PKLMFGN"/>
<dbReference type="PANTHER" id="PTHR35755">
    <property type="entry name" value="PROTEIN, PUTATIVE-RELATED"/>
    <property type="match status" value="1"/>
</dbReference>
<feature type="transmembrane region" description="Helical" evidence="1">
    <location>
        <begin position="15"/>
        <end position="36"/>
    </location>
</feature>
<keyword evidence="1" id="KW-0812">Transmembrane</keyword>
<keyword evidence="1" id="KW-1133">Transmembrane helix</keyword>
<evidence type="ECO:0000256" key="1">
    <source>
        <dbReference type="SAM" id="Phobius"/>
    </source>
</evidence>